<comment type="caution">
    <text evidence="1">The sequence shown here is derived from an EMBL/GenBank/DDBJ whole genome shotgun (WGS) entry which is preliminary data.</text>
</comment>
<evidence type="ECO:0000313" key="1">
    <source>
        <dbReference type="EMBL" id="PSI01636.1"/>
    </source>
</evidence>
<protein>
    <submittedName>
        <fullName evidence="1">Uncharacterized protein</fullName>
    </submittedName>
</protein>
<sequence length="75" mass="8251">MVGFALFALDKFMHFNGYAFENALCEHAGCLVSTIMGIYQIARRQLWVVGRPYVVDAKAGLIQSPSQAFLPVLSA</sequence>
<proteinExistence type="predicted"/>
<organism evidence="1 2">
    <name type="scientific">Synechococcus lacustris str. Tous</name>
    <dbReference type="NCBI Taxonomy" id="1910958"/>
    <lineage>
        <taxon>Bacteria</taxon>
        <taxon>Bacillati</taxon>
        <taxon>Cyanobacteriota</taxon>
        <taxon>Cyanophyceae</taxon>
        <taxon>Synechococcales</taxon>
        <taxon>Synechococcaceae</taxon>
        <taxon>Synechococcus</taxon>
    </lineage>
</organism>
<dbReference type="Proteomes" id="UP000240206">
    <property type="component" value="Unassembled WGS sequence"/>
</dbReference>
<dbReference type="AlphaFoldDB" id="A0A2P7EEK7"/>
<dbReference type="RefSeq" id="WP_106499930.1">
    <property type="nucleotide sequence ID" value="NZ_PXVC01000025.1"/>
</dbReference>
<evidence type="ECO:0000313" key="2">
    <source>
        <dbReference type="Proteomes" id="UP000240206"/>
    </source>
</evidence>
<keyword evidence="2" id="KW-1185">Reference proteome</keyword>
<name>A0A2P7EEK7_9SYNE</name>
<dbReference type="EMBL" id="PXVC01000025">
    <property type="protein sequence ID" value="PSI01636.1"/>
    <property type="molecule type" value="Genomic_DNA"/>
</dbReference>
<gene>
    <name evidence="1" type="ORF">C7K08_07000</name>
</gene>
<reference evidence="2" key="1">
    <citation type="submission" date="2018-03" db="EMBL/GenBank/DDBJ databases">
        <title>Ecological and genomic features of two cosmopolitan and abundant freshwater picocyanobacteria.</title>
        <authorList>
            <person name="Cabello-Yeves P.J."/>
            <person name="Picazo A."/>
            <person name="Camacho A."/>
            <person name="Callieri C."/>
            <person name="Rosselli R."/>
            <person name="Roda-Garcia J."/>
            <person name="Coutinho F.H."/>
            <person name="Rodriguez-Valera F."/>
        </authorList>
    </citation>
    <scope>NUCLEOTIDE SEQUENCE [LARGE SCALE GENOMIC DNA]</scope>
    <source>
        <strain evidence="2">Tous</strain>
    </source>
</reference>
<accession>A0A2P7EEK7</accession>